<evidence type="ECO:0000313" key="2">
    <source>
        <dbReference type="EMBL" id="VDC31200.1"/>
    </source>
</evidence>
<accession>A0A3P5XI35</accession>
<reference evidence="2 3" key="1">
    <citation type="submission" date="2018-11" db="EMBL/GenBank/DDBJ databases">
        <authorList>
            <person name="Criscuolo A."/>
        </authorList>
    </citation>
    <scope>NUCLEOTIDE SEQUENCE [LARGE SCALE GENOMIC DNA]</scope>
    <source>
        <strain evidence="2">AT11b</strain>
    </source>
</reference>
<proteinExistence type="predicted"/>
<evidence type="ECO:0000256" key="1">
    <source>
        <dbReference type="SAM" id="MobiDB-lite"/>
    </source>
</evidence>
<protein>
    <submittedName>
        <fullName evidence="2">Uncharacterized protein</fullName>
    </submittedName>
</protein>
<name>A0A3P5XI35_9MICC</name>
<evidence type="ECO:0000313" key="3">
    <source>
        <dbReference type="Proteomes" id="UP000280861"/>
    </source>
</evidence>
<dbReference type="AlphaFoldDB" id="A0A3P5XI35"/>
<dbReference type="EMBL" id="UXAU01000038">
    <property type="protein sequence ID" value="VDC31200.1"/>
    <property type="molecule type" value="Genomic_DNA"/>
</dbReference>
<dbReference type="Proteomes" id="UP000280861">
    <property type="component" value="Unassembled WGS sequence"/>
</dbReference>
<keyword evidence="3" id="KW-1185">Reference proteome</keyword>
<feature type="region of interest" description="Disordered" evidence="1">
    <location>
        <begin position="1"/>
        <end position="22"/>
    </location>
</feature>
<gene>
    <name evidence="2" type="ORF">PSET11_02894</name>
</gene>
<organism evidence="2 3">
    <name type="scientific">Arthrobacter ulcerisalmonis</name>
    <dbReference type="NCBI Taxonomy" id="2483813"/>
    <lineage>
        <taxon>Bacteria</taxon>
        <taxon>Bacillati</taxon>
        <taxon>Actinomycetota</taxon>
        <taxon>Actinomycetes</taxon>
        <taxon>Micrococcales</taxon>
        <taxon>Micrococcaceae</taxon>
        <taxon>Arthrobacter</taxon>
    </lineage>
</organism>
<sequence>MEGTQDSQTPTTPAGTVPSRGTTVGQLISGVTALIPATTNAGLIDQLRELEDLNSAAAGAQARLSVTFDLRERRVQADAGVSPADQGQGVAAQISLARRDSPARGSRHLGAAKALVTEMPHTLAALESGHLSEWRATLIIKETACLSAADRAAVDDEIAADTGNPRWCRRPRHRCGGQGSSVST</sequence>